<accession>Q554B5</accession>
<keyword evidence="2" id="KW-0812">Transmembrane</keyword>
<keyword evidence="2" id="KW-0472">Membrane</keyword>
<reference evidence="4 5" key="1">
    <citation type="journal article" date="2005" name="Nature">
        <title>The genome of the social amoeba Dictyostelium discoideum.</title>
        <authorList>
            <consortium name="The Dictyostelium discoideum Sequencing Consortium"/>
            <person name="Eichinger L."/>
            <person name="Pachebat J.A."/>
            <person name="Glockner G."/>
            <person name="Rajandream M.A."/>
            <person name="Sucgang R."/>
            <person name="Berriman M."/>
            <person name="Song J."/>
            <person name="Olsen R."/>
            <person name="Szafranski K."/>
            <person name="Xu Q."/>
            <person name="Tunggal B."/>
            <person name="Kummerfeld S."/>
            <person name="Madera M."/>
            <person name="Konfortov B.A."/>
            <person name="Rivero F."/>
            <person name="Bankier A.T."/>
            <person name="Lehmann R."/>
            <person name="Hamlin N."/>
            <person name="Davies R."/>
            <person name="Gaudet P."/>
            <person name="Fey P."/>
            <person name="Pilcher K."/>
            <person name="Chen G."/>
            <person name="Saunders D."/>
            <person name="Sodergren E."/>
            <person name="Davis P."/>
            <person name="Kerhornou A."/>
            <person name="Nie X."/>
            <person name="Hall N."/>
            <person name="Anjard C."/>
            <person name="Hemphill L."/>
            <person name="Bason N."/>
            <person name="Farbrother P."/>
            <person name="Desany B."/>
            <person name="Just E."/>
            <person name="Morio T."/>
            <person name="Rost R."/>
            <person name="Churcher C."/>
            <person name="Cooper J."/>
            <person name="Haydock S."/>
            <person name="van Driessche N."/>
            <person name="Cronin A."/>
            <person name="Goodhead I."/>
            <person name="Muzny D."/>
            <person name="Mourier T."/>
            <person name="Pain A."/>
            <person name="Lu M."/>
            <person name="Harper D."/>
            <person name="Lindsay R."/>
            <person name="Hauser H."/>
            <person name="James K."/>
            <person name="Quiles M."/>
            <person name="Madan Babu M."/>
            <person name="Saito T."/>
            <person name="Buchrieser C."/>
            <person name="Wardroper A."/>
            <person name="Felder M."/>
            <person name="Thangavelu M."/>
            <person name="Johnson D."/>
            <person name="Knights A."/>
            <person name="Loulseged H."/>
            <person name="Mungall K."/>
            <person name="Oliver K."/>
            <person name="Price C."/>
            <person name="Quail M.A."/>
            <person name="Urushihara H."/>
            <person name="Hernandez J."/>
            <person name="Rabbinowitsch E."/>
            <person name="Steffen D."/>
            <person name="Sanders M."/>
            <person name="Ma J."/>
            <person name="Kohara Y."/>
            <person name="Sharp S."/>
            <person name="Simmonds M."/>
            <person name="Spiegler S."/>
            <person name="Tivey A."/>
            <person name="Sugano S."/>
            <person name="White B."/>
            <person name="Walker D."/>
            <person name="Woodward J."/>
            <person name="Winckler T."/>
            <person name="Tanaka Y."/>
            <person name="Shaulsky G."/>
            <person name="Schleicher M."/>
            <person name="Weinstock G."/>
            <person name="Rosenthal A."/>
            <person name="Cox E.C."/>
            <person name="Chisholm R.L."/>
            <person name="Gibbs R."/>
            <person name="Loomis W.F."/>
            <person name="Platzer M."/>
            <person name="Kay R.R."/>
            <person name="Williams J."/>
            <person name="Dear P.H."/>
            <person name="Noegel A.A."/>
            <person name="Barrell B."/>
            <person name="Kuspa A."/>
        </authorList>
    </citation>
    <scope>NUCLEOTIDE SEQUENCE [LARGE SCALE GENOMIC DNA]</scope>
    <source>
        <strain evidence="4 5">AX4</strain>
    </source>
</reference>
<evidence type="ECO:0000256" key="2">
    <source>
        <dbReference type="SAM" id="Phobius"/>
    </source>
</evidence>
<feature type="compositionally biased region" description="Low complexity" evidence="1">
    <location>
        <begin position="353"/>
        <end position="371"/>
    </location>
</feature>
<evidence type="ECO:0000256" key="1">
    <source>
        <dbReference type="SAM" id="MobiDB-lite"/>
    </source>
</evidence>
<dbReference type="PANTHER" id="PTHR31318">
    <property type="entry name" value="EXPRESSED PROTEIN-RELATED"/>
    <property type="match status" value="1"/>
</dbReference>
<sequence>MNNKSINIIFIFFLINLFVNYTTTTTTSTTTIYVSNLNPKTYEGTNCGDSINTPCVNLNDACTLVSQKNNSIIEIEILNNNKLNNKEYKPTSKLEIVNENLSFSINGGLESTIIDITDFQDSFINIIKTNVTTTTESTINNNNNNNNNKFNFTNLTFKRNLNFSLPSSTKIRPTLFNIVNIKNLLFNNIEIILNNNTINDGSDYHHTDDDDEYHDDNEIIIQETAFFNFTNSNVKFSDCSIPSYKPIIGKDSTIEINFSNFTLDPNNLNSCYPCQYKINQSIDIVNNNNNKNDNNNNNNNNNNNKQQHKNSNSEYKENLIILSITISFSIIIVITATYKLYNKYRLYKTVNLSKSNNNNNNNNNTSTKTTSGGSGGGINLLKNIISKKTNSDYIKLEAIKSGDNVISINSE</sequence>
<dbReference type="HOGENOM" id="CLU_669826_0_0_1"/>
<dbReference type="GeneID" id="8619841"/>
<dbReference type="InParanoid" id="Q554B5"/>
<name>Q554B5_DICDI</name>
<feature type="transmembrane region" description="Helical" evidence="2">
    <location>
        <begin position="319"/>
        <end position="338"/>
    </location>
</feature>
<dbReference type="VEuPathDB" id="AmoebaDB:DDB_G0275273"/>
<dbReference type="KEGG" id="ddi:DDB_G0275273"/>
<dbReference type="PANTHER" id="PTHR31318:SF2">
    <property type="entry name" value="PECTIN LYASE-LIKE FAMILY PROTEIN-RELATED"/>
    <property type="match status" value="1"/>
</dbReference>
<evidence type="ECO:0000256" key="3">
    <source>
        <dbReference type="SAM" id="SignalP"/>
    </source>
</evidence>
<dbReference type="PaxDb" id="44689-DDB0217616"/>
<dbReference type="EMBL" id="AAFI02000013">
    <property type="protein sequence ID" value="EAL69917.1"/>
    <property type="molecule type" value="Genomic_DNA"/>
</dbReference>
<dbReference type="RefSeq" id="XP_643796.1">
    <property type="nucleotide sequence ID" value="XM_638704.1"/>
</dbReference>
<organism evidence="4 5">
    <name type="scientific">Dictyostelium discoideum</name>
    <name type="common">Social amoeba</name>
    <dbReference type="NCBI Taxonomy" id="44689"/>
    <lineage>
        <taxon>Eukaryota</taxon>
        <taxon>Amoebozoa</taxon>
        <taxon>Evosea</taxon>
        <taxon>Eumycetozoa</taxon>
        <taxon>Dictyostelia</taxon>
        <taxon>Dictyosteliales</taxon>
        <taxon>Dictyosteliaceae</taxon>
        <taxon>Dictyostelium</taxon>
    </lineage>
</organism>
<dbReference type="Proteomes" id="UP000002195">
    <property type="component" value="Unassembled WGS sequence"/>
</dbReference>
<keyword evidence="5" id="KW-1185">Reference proteome</keyword>
<proteinExistence type="predicted"/>
<comment type="caution">
    <text evidence="4">The sequence shown here is derived from an EMBL/GenBank/DDBJ whole genome shotgun (WGS) entry which is preliminary data.</text>
</comment>
<feature type="signal peptide" evidence="3">
    <location>
        <begin position="1"/>
        <end position="24"/>
    </location>
</feature>
<evidence type="ECO:0000313" key="4">
    <source>
        <dbReference type="EMBL" id="EAL69917.1"/>
    </source>
</evidence>
<feature type="chain" id="PRO_5004250078" evidence="3">
    <location>
        <begin position="25"/>
        <end position="411"/>
    </location>
</feature>
<feature type="region of interest" description="Disordered" evidence="1">
    <location>
        <begin position="353"/>
        <end position="373"/>
    </location>
</feature>
<dbReference type="dictyBase" id="DDB_G0275273"/>
<dbReference type="AlphaFoldDB" id="Q554B5"/>
<keyword evidence="2" id="KW-1133">Transmembrane helix</keyword>
<protein>
    <submittedName>
        <fullName evidence="4">Uncharacterized protein</fullName>
    </submittedName>
</protein>
<evidence type="ECO:0000313" key="5">
    <source>
        <dbReference type="Proteomes" id="UP000002195"/>
    </source>
</evidence>
<keyword evidence="3" id="KW-0732">Signal</keyword>
<gene>
    <name evidence="4" type="ORF">DDB_G0275273</name>
</gene>
<feature type="region of interest" description="Disordered" evidence="1">
    <location>
        <begin position="285"/>
        <end position="311"/>
    </location>
</feature>